<reference evidence="3" key="1">
    <citation type="journal article" date="2019" name="Int. J. Syst. Evol. Microbiol.">
        <title>The Global Catalogue of Microorganisms (GCM) 10K type strain sequencing project: providing services to taxonomists for standard genome sequencing and annotation.</title>
        <authorList>
            <consortium name="The Broad Institute Genomics Platform"/>
            <consortium name="The Broad Institute Genome Sequencing Center for Infectious Disease"/>
            <person name="Wu L."/>
            <person name="Ma J."/>
        </authorList>
    </citation>
    <scope>NUCLEOTIDE SEQUENCE [LARGE SCALE GENOMIC DNA]</scope>
    <source>
        <strain evidence="3">CGMCC 1.16306</strain>
    </source>
</reference>
<dbReference type="Gene3D" id="3.90.1200.10">
    <property type="match status" value="1"/>
</dbReference>
<organism evidence="2 3">
    <name type="scientific">Camelliibacillus cellulosilyticus</name>
    <dbReference type="NCBI Taxonomy" id="2174486"/>
    <lineage>
        <taxon>Bacteria</taxon>
        <taxon>Bacillati</taxon>
        <taxon>Bacillota</taxon>
        <taxon>Bacilli</taxon>
        <taxon>Bacillales</taxon>
        <taxon>Sporolactobacillaceae</taxon>
        <taxon>Camelliibacillus</taxon>
    </lineage>
</organism>
<dbReference type="Gene3D" id="3.30.200.20">
    <property type="entry name" value="Phosphorylase Kinase, domain 1"/>
    <property type="match status" value="1"/>
</dbReference>
<dbReference type="Pfam" id="PF01636">
    <property type="entry name" value="APH"/>
    <property type="match status" value="1"/>
</dbReference>
<evidence type="ECO:0000313" key="3">
    <source>
        <dbReference type="Proteomes" id="UP001596022"/>
    </source>
</evidence>
<protein>
    <submittedName>
        <fullName evidence="2">Phosphotransferase family protein</fullName>
    </submittedName>
</protein>
<dbReference type="RefSeq" id="WP_376845979.1">
    <property type="nucleotide sequence ID" value="NZ_JBHSFW010000004.1"/>
</dbReference>
<name>A0ABV9GQF1_9BACL</name>
<dbReference type="EMBL" id="JBHSFW010000004">
    <property type="protein sequence ID" value="MFC4618875.1"/>
    <property type="molecule type" value="Genomic_DNA"/>
</dbReference>
<dbReference type="InterPro" id="IPR008266">
    <property type="entry name" value="Tyr_kinase_AS"/>
</dbReference>
<dbReference type="InterPro" id="IPR051678">
    <property type="entry name" value="AGP_Transferase"/>
</dbReference>
<sequence>MDSNDQLALFKKYLPNIHIQDVQSIDNGWDNDILVINQSIVFRFPKSDKLLSKVVDEARLLECLTMKKPILKIPNYELVYDGHALKGVKYNFLRGKSLNEYPTDILMGDQENAKGLGDFLSKLHSIDLSDLQQTNLATVHTLDYWEKLYAAVQSEVFPHLDEREQDKMHKVFKRFIHEYPSLTYKKAVIHGDLSASNIIYNQSKGRVDGIIDFTDAQIGDPAFDFAGFYWSYGPEFTKEVLAWYSGQESSNALFNRVQTFYGLQTVFHELLHAVKTGETFNWDAAVQRFLELEAMASA</sequence>
<feature type="domain" description="Aminoglycoside phosphotransferase" evidence="1">
    <location>
        <begin position="22"/>
        <end position="244"/>
    </location>
</feature>
<evidence type="ECO:0000313" key="2">
    <source>
        <dbReference type="EMBL" id="MFC4618875.1"/>
    </source>
</evidence>
<dbReference type="PANTHER" id="PTHR21310">
    <property type="entry name" value="AMINOGLYCOSIDE PHOSPHOTRANSFERASE-RELATED-RELATED"/>
    <property type="match status" value="1"/>
</dbReference>
<dbReference type="PANTHER" id="PTHR21310:SF42">
    <property type="entry name" value="BIFUNCTIONAL AAC_APH"/>
    <property type="match status" value="1"/>
</dbReference>
<dbReference type="InterPro" id="IPR011009">
    <property type="entry name" value="Kinase-like_dom_sf"/>
</dbReference>
<dbReference type="PROSITE" id="PS00109">
    <property type="entry name" value="PROTEIN_KINASE_TYR"/>
    <property type="match status" value="1"/>
</dbReference>
<gene>
    <name evidence="2" type="ORF">ACFO4N_09055</name>
</gene>
<comment type="caution">
    <text evidence="2">The sequence shown here is derived from an EMBL/GenBank/DDBJ whole genome shotgun (WGS) entry which is preliminary data.</text>
</comment>
<evidence type="ECO:0000259" key="1">
    <source>
        <dbReference type="Pfam" id="PF01636"/>
    </source>
</evidence>
<dbReference type="Proteomes" id="UP001596022">
    <property type="component" value="Unassembled WGS sequence"/>
</dbReference>
<keyword evidence="3" id="KW-1185">Reference proteome</keyword>
<dbReference type="SUPFAM" id="SSF56112">
    <property type="entry name" value="Protein kinase-like (PK-like)"/>
    <property type="match status" value="1"/>
</dbReference>
<accession>A0ABV9GQF1</accession>
<dbReference type="InterPro" id="IPR002575">
    <property type="entry name" value="Aminoglycoside_PTrfase"/>
</dbReference>
<proteinExistence type="predicted"/>